<gene>
    <name evidence="3" type="ORF">RV15_GL001766</name>
</gene>
<sequence length="933" mass="103198">MYRKLGKEEKMKNKKWKSRIFFLLGLLLVAIIAFNSTTPIKANEGSATRSSISDTGYETWAATDLLTAQSETKDFLTSQKRADTVRPYKDNAKWTEGSLMAVDKAYQSSLKSEAGASSDLARMLLIETVRKLEVKTVTDQYDPTIKALNNYPDDNGNYDLEYDLPTVLSLPPDKTKKYDIMFVLDWSGSLWDGGTIAGLGDRPLIHQAKLVHRLSQHVIEHYSGSRIWLLGYGAASRNSTPLLYPAANTGFFNDSTDPAPAWQNKIDAAFPLSSSKPNYSEDNITGNLTDAVNKMKQPYVADNPKSGRDPKATPVIVYMSDFQLVSNMNVSDPPKAYTDTLTSYNRMAAADESDPTTRPIYLAVRYDHTGNTMIWSGATYNTLQNNVTKLAVPARNNWNWMPINASNARTASDDFLKMFGDSLPSFPSRAYKAQIIQEKFNYNTGSIVSVNGAAFQATTNKNLSIKHAIEPDNGSYSVKFDDSVVEPMGSNGKLLGASTLNFNAGEYKDYNRPFNGNPTLFYPYSEAAIEIHSYKGTGDKADKANYELKNTIVGENFNEYGGATTYTLKHNKLSSIKYGQTISKAEVLDITKAAIGDMEYNKLDFSDPNNLTAASQKVTFDAAKNVYKVYVEPNETQLVIEYWNETTNTQIQKEKLIPGVVGDAYEIDPVNDEQISGYDYVRSEGAPLKGSYTKTNQTIKLFYRESETLLTVYFKDEEGTPIKESVLLSKKPGDIVDLTSEVKVSTVVKSILDDLYELLPLANDEKSVEVEAGGSEFTYVFKGKVSIDATKEMKFKSGVITSRDQILDYDSAGSFMINVADKRGKTVPSQGYKRGQFKVAGSLTKPFTHEVTGVALNNAQLIYNDGIADKELSAPTGAEIYSSDQARPDTSYDLELANQSDKKDGLKLIVPKGSGATQGKYQAEITWELIQGP</sequence>
<dbReference type="Gene3D" id="3.10.20.320">
    <property type="entry name" value="Putative peptidoglycan bound protein (lpxtg motif)"/>
    <property type="match status" value="1"/>
</dbReference>
<dbReference type="AlphaFoldDB" id="A0AA91GIU7"/>
<feature type="domain" description="MucBP" evidence="2">
    <location>
        <begin position="639"/>
        <end position="704"/>
    </location>
</feature>
<accession>A0AA91GIU7</accession>
<evidence type="ECO:0000313" key="3">
    <source>
        <dbReference type="EMBL" id="OJG88581.1"/>
    </source>
</evidence>
<reference evidence="3 4" key="1">
    <citation type="submission" date="2014-12" db="EMBL/GenBank/DDBJ databases">
        <title>Draft genome sequences of 29 type strains of Enterococci.</title>
        <authorList>
            <person name="Zhong Z."/>
            <person name="Sun Z."/>
            <person name="Liu W."/>
            <person name="Zhang W."/>
            <person name="Zhang H."/>
        </authorList>
    </citation>
    <scope>NUCLEOTIDE SEQUENCE [LARGE SCALE GENOMIC DNA]</scope>
    <source>
        <strain evidence="3 4">DSM 22801</strain>
    </source>
</reference>
<dbReference type="InterPro" id="IPR009459">
    <property type="entry name" value="MucBP_dom"/>
</dbReference>
<comment type="caution">
    <text evidence="3">The sequence shown here is derived from an EMBL/GenBank/DDBJ whole genome shotgun (WGS) entry which is preliminary data.</text>
</comment>
<organism evidence="3 4">
    <name type="scientific">Enterococcus silesiacus</name>
    <dbReference type="NCBI Taxonomy" id="332949"/>
    <lineage>
        <taxon>Bacteria</taxon>
        <taxon>Bacillati</taxon>
        <taxon>Bacillota</taxon>
        <taxon>Bacilli</taxon>
        <taxon>Lactobacillales</taxon>
        <taxon>Enterococcaceae</taxon>
        <taxon>Enterococcus</taxon>
    </lineage>
</organism>
<dbReference type="EMBL" id="JXLC01000025">
    <property type="protein sequence ID" value="OJG88581.1"/>
    <property type="molecule type" value="Genomic_DNA"/>
</dbReference>
<protein>
    <recommendedName>
        <fullName evidence="2">MucBP domain-containing protein</fullName>
    </recommendedName>
</protein>
<dbReference type="Proteomes" id="UP000183039">
    <property type="component" value="Unassembled WGS sequence"/>
</dbReference>
<keyword evidence="1" id="KW-0677">Repeat</keyword>
<proteinExistence type="predicted"/>
<evidence type="ECO:0000256" key="1">
    <source>
        <dbReference type="ARBA" id="ARBA00022737"/>
    </source>
</evidence>
<name>A0AA91GIU7_9ENTE</name>
<evidence type="ECO:0000313" key="4">
    <source>
        <dbReference type="Proteomes" id="UP000183039"/>
    </source>
</evidence>
<dbReference type="Pfam" id="PF06458">
    <property type="entry name" value="MucBP"/>
    <property type="match status" value="1"/>
</dbReference>
<evidence type="ECO:0000259" key="2">
    <source>
        <dbReference type="Pfam" id="PF06458"/>
    </source>
</evidence>